<protein>
    <submittedName>
        <fullName evidence="3">50S ribosomal protein L11 methyltransferase</fullName>
    </submittedName>
</protein>
<keyword evidence="4" id="KW-1185">Reference proteome</keyword>
<dbReference type="PANTHER" id="PTHR43648:SF1">
    <property type="entry name" value="ELECTRON TRANSFER FLAVOPROTEIN BETA SUBUNIT LYSINE METHYLTRANSFERASE"/>
    <property type="match status" value="1"/>
</dbReference>
<dbReference type="InterPro" id="IPR050078">
    <property type="entry name" value="Ribosomal_L11_MeTrfase_PrmA"/>
</dbReference>
<evidence type="ECO:0000313" key="4">
    <source>
        <dbReference type="Proteomes" id="UP000660611"/>
    </source>
</evidence>
<keyword evidence="1 3" id="KW-0489">Methyltransferase</keyword>
<sequence length="190" mass="20096">MIIPLLPELTLDLADEDAGLFDATGGEYRSDAPPPFWSFAWPGGMALGRFLLDQPLFVAGRSVMDLGAGSGLVGIAAARAGACTVTAVDTDPEALAACARNARVNGVDIVTSTVPVAAEVIVAGDVFYSGPVAERVLGFLRRSGAEVLVGDPGRGYLPTRLFEALATYEVPVRVKLEDQCTMRTTIWRLR</sequence>
<evidence type="ECO:0000256" key="1">
    <source>
        <dbReference type="ARBA" id="ARBA00022603"/>
    </source>
</evidence>
<organism evidence="3 4">
    <name type="scientific">Dactylosporangium siamense</name>
    <dbReference type="NCBI Taxonomy" id="685454"/>
    <lineage>
        <taxon>Bacteria</taxon>
        <taxon>Bacillati</taxon>
        <taxon>Actinomycetota</taxon>
        <taxon>Actinomycetes</taxon>
        <taxon>Micromonosporales</taxon>
        <taxon>Micromonosporaceae</taxon>
        <taxon>Dactylosporangium</taxon>
    </lineage>
</organism>
<keyword evidence="2" id="KW-0808">Transferase</keyword>
<dbReference type="PANTHER" id="PTHR43648">
    <property type="entry name" value="ELECTRON TRANSFER FLAVOPROTEIN BETA SUBUNIT LYSINE METHYLTRANSFERASE"/>
    <property type="match status" value="1"/>
</dbReference>
<comment type="caution">
    <text evidence="3">The sequence shown here is derived from an EMBL/GenBank/DDBJ whole genome shotgun (WGS) entry which is preliminary data.</text>
</comment>
<name>A0A919UCR8_9ACTN</name>
<dbReference type="Gene3D" id="3.40.50.150">
    <property type="entry name" value="Vaccinia Virus protein VP39"/>
    <property type="match status" value="1"/>
</dbReference>
<dbReference type="GO" id="GO:0032259">
    <property type="term" value="P:methylation"/>
    <property type="evidence" value="ECO:0007669"/>
    <property type="project" value="UniProtKB-KW"/>
</dbReference>
<dbReference type="GO" id="GO:0016279">
    <property type="term" value="F:protein-lysine N-methyltransferase activity"/>
    <property type="evidence" value="ECO:0007669"/>
    <property type="project" value="TreeGrafter"/>
</dbReference>
<dbReference type="InterPro" id="IPR029063">
    <property type="entry name" value="SAM-dependent_MTases_sf"/>
</dbReference>
<dbReference type="EMBL" id="BONQ01000077">
    <property type="protein sequence ID" value="GIG46900.1"/>
    <property type="molecule type" value="Genomic_DNA"/>
</dbReference>
<accession>A0A919UCR8</accession>
<dbReference type="AlphaFoldDB" id="A0A919UCR8"/>
<dbReference type="Proteomes" id="UP000660611">
    <property type="component" value="Unassembled WGS sequence"/>
</dbReference>
<reference evidence="3" key="1">
    <citation type="submission" date="2021-01" db="EMBL/GenBank/DDBJ databases">
        <title>Whole genome shotgun sequence of Dactylosporangium siamense NBRC 106093.</title>
        <authorList>
            <person name="Komaki H."/>
            <person name="Tamura T."/>
        </authorList>
    </citation>
    <scope>NUCLEOTIDE SEQUENCE</scope>
    <source>
        <strain evidence="3">NBRC 106093</strain>
    </source>
</reference>
<evidence type="ECO:0000313" key="3">
    <source>
        <dbReference type="EMBL" id="GIG46900.1"/>
    </source>
</evidence>
<dbReference type="Pfam" id="PF06325">
    <property type="entry name" value="PrmA"/>
    <property type="match status" value="1"/>
</dbReference>
<keyword evidence="3" id="KW-0687">Ribonucleoprotein</keyword>
<dbReference type="GO" id="GO:0005840">
    <property type="term" value="C:ribosome"/>
    <property type="evidence" value="ECO:0007669"/>
    <property type="project" value="UniProtKB-KW"/>
</dbReference>
<dbReference type="RefSeq" id="WP_203848647.1">
    <property type="nucleotide sequence ID" value="NZ_BAAAVW010000016.1"/>
</dbReference>
<keyword evidence="3" id="KW-0689">Ribosomal protein</keyword>
<proteinExistence type="predicted"/>
<dbReference type="SUPFAM" id="SSF53335">
    <property type="entry name" value="S-adenosyl-L-methionine-dependent methyltransferases"/>
    <property type="match status" value="1"/>
</dbReference>
<evidence type="ECO:0000256" key="2">
    <source>
        <dbReference type="ARBA" id="ARBA00022679"/>
    </source>
</evidence>
<gene>
    <name evidence="3" type="ORF">Dsi01nite_049410</name>
</gene>